<dbReference type="SUPFAM" id="SSF53850">
    <property type="entry name" value="Periplasmic binding protein-like II"/>
    <property type="match status" value="1"/>
</dbReference>
<dbReference type="CDD" id="cd07012">
    <property type="entry name" value="PBP2_Bug_TTT"/>
    <property type="match status" value="1"/>
</dbReference>
<evidence type="ECO:0000256" key="2">
    <source>
        <dbReference type="SAM" id="SignalP"/>
    </source>
</evidence>
<accession>A0A2W1NU04</accession>
<dbReference type="AlphaFoldDB" id="A0A2W1NU04"/>
<dbReference type="InterPro" id="IPR005064">
    <property type="entry name" value="BUG"/>
</dbReference>
<dbReference type="Proteomes" id="UP000214746">
    <property type="component" value="Unassembled WGS sequence"/>
</dbReference>
<dbReference type="PANTHER" id="PTHR42928:SF5">
    <property type="entry name" value="BLR1237 PROTEIN"/>
    <property type="match status" value="1"/>
</dbReference>
<evidence type="ECO:0000313" key="4">
    <source>
        <dbReference type="Proteomes" id="UP000214746"/>
    </source>
</evidence>
<comment type="caution">
    <text evidence="3">The sequence shown here is derived from an EMBL/GenBank/DDBJ whole genome shotgun (WGS) entry which is preliminary data.</text>
</comment>
<proteinExistence type="inferred from homology"/>
<dbReference type="InterPro" id="IPR042100">
    <property type="entry name" value="Bug_dom1"/>
</dbReference>
<reference evidence="3" key="1">
    <citation type="submission" date="2018-06" db="EMBL/GenBank/DDBJ databases">
        <title>Paenibacillus xerothermodurans sp. nov. an extremely dry heat resistant spore forming bacterium isolated from the soil of Cape Canaveral, Florida.</title>
        <authorList>
            <person name="Seuylemezian A."/>
            <person name="Kaur N."/>
            <person name="Patil P."/>
            <person name="Patil P."/>
            <person name="Mayilraj S."/>
            <person name="Vaishampayan P."/>
        </authorList>
    </citation>
    <scope>NUCLEOTIDE SEQUENCE [LARGE SCALE GENOMIC DNA]</scope>
    <source>
        <strain evidence="3">ATCC 27380</strain>
    </source>
</reference>
<gene>
    <name evidence="3" type="ORF">CBW46_007530</name>
</gene>
<evidence type="ECO:0000256" key="1">
    <source>
        <dbReference type="ARBA" id="ARBA00006987"/>
    </source>
</evidence>
<protein>
    <submittedName>
        <fullName evidence="3">Tripartite tricarboxylate transporter substrate binding protein</fullName>
    </submittedName>
</protein>
<name>A0A2W1NU04_PAEXE</name>
<feature type="signal peptide" evidence="2">
    <location>
        <begin position="1"/>
        <end position="19"/>
    </location>
</feature>
<dbReference type="Gene3D" id="3.40.190.10">
    <property type="entry name" value="Periplasmic binding protein-like II"/>
    <property type="match status" value="1"/>
</dbReference>
<dbReference type="PANTHER" id="PTHR42928">
    <property type="entry name" value="TRICARBOXYLATE-BINDING PROTEIN"/>
    <property type="match status" value="1"/>
</dbReference>
<dbReference type="RefSeq" id="WP_089199412.1">
    <property type="nucleotide sequence ID" value="NZ_NHRJ02000003.1"/>
</dbReference>
<organism evidence="3 4">
    <name type="scientific">Paenibacillus xerothermodurans</name>
    <dbReference type="NCBI Taxonomy" id="1977292"/>
    <lineage>
        <taxon>Bacteria</taxon>
        <taxon>Bacillati</taxon>
        <taxon>Bacillota</taxon>
        <taxon>Bacilli</taxon>
        <taxon>Bacillales</taxon>
        <taxon>Paenibacillaceae</taxon>
        <taxon>Paenibacillus</taxon>
    </lineage>
</organism>
<dbReference type="Gene3D" id="3.40.190.150">
    <property type="entry name" value="Bordetella uptake gene, domain 1"/>
    <property type="match status" value="1"/>
</dbReference>
<feature type="chain" id="PRO_5039158586" evidence="2">
    <location>
        <begin position="20"/>
        <end position="339"/>
    </location>
</feature>
<dbReference type="PROSITE" id="PS51257">
    <property type="entry name" value="PROKAR_LIPOPROTEIN"/>
    <property type="match status" value="1"/>
</dbReference>
<evidence type="ECO:0000313" key="3">
    <source>
        <dbReference type="EMBL" id="PZE21216.1"/>
    </source>
</evidence>
<dbReference type="EMBL" id="NHRJ02000003">
    <property type="protein sequence ID" value="PZE21216.1"/>
    <property type="molecule type" value="Genomic_DNA"/>
</dbReference>
<dbReference type="OrthoDB" id="8881899at2"/>
<dbReference type="PIRSF" id="PIRSF017082">
    <property type="entry name" value="YflP"/>
    <property type="match status" value="1"/>
</dbReference>
<keyword evidence="4" id="KW-1185">Reference proteome</keyword>
<keyword evidence="2" id="KW-0732">Signal</keyword>
<dbReference type="Pfam" id="PF03401">
    <property type="entry name" value="TctC"/>
    <property type="match status" value="1"/>
</dbReference>
<sequence length="339" mass="36024">MKKALVVLAIFVFSFGAMLGCATKSSTSASDAPARGAASAQPLDWPMKPIKLIVPFAASGGTDLGARLLASYLEKDLGKPVVVENKVGGAGWVAYADLLNAKPDGYTFGVIVNPALITGYINPTANRTENLDSFDHIINHAVDEGLIAVRPDDTRFANINEFVEYAKKNEVSVTSNGVGSSNHLIALSMNKHLGTKFRFVQFTGTGEAVSSVLGNHVDVLIGEIGGAVEQVKGGQFKALAVFGPERYPHLPDVPTMKEAVGFENTVTYASRGIAGPKGIDPQIVAKLQAAVEKAEKDPEFIKKASELGMTVDLTKGDAYEQLLKKQEAAIIELKPVLGW</sequence>
<comment type="similarity">
    <text evidence="1">Belongs to the UPF0065 (bug) family.</text>
</comment>